<evidence type="ECO:0000256" key="1">
    <source>
        <dbReference type="SAM" id="MobiDB-lite"/>
    </source>
</evidence>
<dbReference type="Proteomes" id="UP000076798">
    <property type="component" value="Unassembled WGS sequence"/>
</dbReference>
<name>A0A165WGA6_9AGAM</name>
<dbReference type="AlphaFoldDB" id="A0A165WGA6"/>
<evidence type="ECO:0000313" key="2">
    <source>
        <dbReference type="EMBL" id="KZT31121.1"/>
    </source>
</evidence>
<feature type="non-terminal residue" evidence="2">
    <location>
        <position position="107"/>
    </location>
</feature>
<gene>
    <name evidence="2" type="ORF">SISSUDRAFT_1108119</name>
</gene>
<dbReference type="EMBL" id="KV428838">
    <property type="protein sequence ID" value="KZT31121.1"/>
    <property type="molecule type" value="Genomic_DNA"/>
</dbReference>
<accession>A0A165WGA6</accession>
<protein>
    <submittedName>
        <fullName evidence="2">Uncharacterized protein</fullName>
    </submittedName>
</protein>
<keyword evidence="3" id="KW-1185">Reference proteome</keyword>
<proteinExistence type="predicted"/>
<reference evidence="2 3" key="1">
    <citation type="journal article" date="2016" name="Mol. Biol. Evol.">
        <title>Comparative Genomics of Early-Diverging Mushroom-Forming Fungi Provides Insights into the Origins of Lignocellulose Decay Capabilities.</title>
        <authorList>
            <person name="Nagy L.G."/>
            <person name="Riley R."/>
            <person name="Tritt A."/>
            <person name="Adam C."/>
            <person name="Daum C."/>
            <person name="Floudas D."/>
            <person name="Sun H."/>
            <person name="Yadav J.S."/>
            <person name="Pangilinan J."/>
            <person name="Larsson K.H."/>
            <person name="Matsuura K."/>
            <person name="Barry K."/>
            <person name="Labutti K."/>
            <person name="Kuo R."/>
            <person name="Ohm R.A."/>
            <person name="Bhattacharya S.S."/>
            <person name="Shirouzu T."/>
            <person name="Yoshinaga Y."/>
            <person name="Martin F.M."/>
            <person name="Grigoriev I.V."/>
            <person name="Hibbett D.S."/>
        </authorList>
    </citation>
    <scope>NUCLEOTIDE SEQUENCE [LARGE SCALE GENOMIC DNA]</scope>
    <source>
        <strain evidence="2 3">HHB10207 ss-3</strain>
    </source>
</reference>
<feature type="region of interest" description="Disordered" evidence="1">
    <location>
        <begin position="1"/>
        <end position="20"/>
    </location>
</feature>
<sequence length="107" mass="12195">MSTADKIPSSRASMDESLTETRTPTIQAFFKAFEARALPFEVAVLKLQRVHDERNVSDDAKKKIILAKRNGTEVCGGFWIGRVKKRLNYVEVNVGEHPTWMCRRADQ</sequence>
<evidence type="ECO:0000313" key="3">
    <source>
        <dbReference type="Proteomes" id="UP000076798"/>
    </source>
</evidence>
<organism evidence="2 3">
    <name type="scientific">Sistotremastrum suecicum HHB10207 ss-3</name>
    <dbReference type="NCBI Taxonomy" id="1314776"/>
    <lineage>
        <taxon>Eukaryota</taxon>
        <taxon>Fungi</taxon>
        <taxon>Dikarya</taxon>
        <taxon>Basidiomycota</taxon>
        <taxon>Agaricomycotina</taxon>
        <taxon>Agaricomycetes</taxon>
        <taxon>Sistotremastrales</taxon>
        <taxon>Sistotremastraceae</taxon>
        <taxon>Sistotremastrum</taxon>
    </lineage>
</organism>